<dbReference type="EMBL" id="AYYO01000055">
    <property type="protein sequence ID" value="KRM54516.1"/>
    <property type="molecule type" value="Genomic_DNA"/>
</dbReference>
<organism evidence="2 3">
    <name type="scientific">Lacticaseibacillus sharpeae JCM 1186 = DSM 20505</name>
    <dbReference type="NCBI Taxonomy" id="1291052"/>
    <lineage>
        <taxon>Bacteria</taxon>
        <taxon>Bacillati</taxon>
        <taxon>Bacillota</taxon>
        <taxon>Bacilli</taxon>
        <taxon>Lactobacillales</taxon>
        <taxon>Lactobacillaceae</taxon>
        <taxon>Lacticaseibacillus</taxon>
    </lineage>
</organism>
<dbReference type="GO" id="GO:0016651">
    <property type="term" value="F:oxidoreductase activity, acting on NAD(P)H"/>
    <property type="evidence" value="ECO:0007669"/>
    <property type="project" value="UniProtKB-ARBA"/>
</dbReference>
<dbReference type="InterPro" id="IPR029039">
    <property type="entry name" value="Flavoprotein-like_sf"/>
</dbReference>
<dbReference type="OrthoDB" id="9806505at2"/>
<dbReference type="InterPro" id="IPR008254">
    <property type="entry name" value="Flavodoxin/NO_synth"/>
</dbReference>
<dbReference type="SUPFAM" id="SSF52218">
    <property type="entry name" value="Flavoproteins"/>
    <property type="match status" value="1"/>
</dbReference>
<dbReference type="Pfam" id="PF12682">
    <property type="entry name" value="Flavodoxin_4"/>
    <property type="match status" value="1"/>
</dbReference>
<dbReference type="Proteomes" id="UP000051679">
    <property type="component" value="Unassembled WGS sequence"/>
</dbReference>
<dbReference type="PANTHER" id="PTHR39201">
    <property type="entry name" value="EXPORTED PROTEIN-RELATED"/>
    <property type="match status" value="1"/>
</dbReference>
<protein>
    <recommendedName>
        <fullName evidence="1">Flavodoxin-like domain-containing protein</fullName>
    </recommendedName>
</protein>
<dbReference type="PANTHER" id="PTHR39201:SF1">
    <property type="entry name" value="FLAVODOXIN-LIKE DOMAIN-CONTAINING PROTEIN"/>
    <property type="match status" value="1"/>
</dbReference>
<comment type="caution">
    <text evidence="2">The sequence shown here is derived from an EMBL/GenBank/DDBJ whole genome shotgun (WGS) entry which is preliminary data.</text>
</comment>
<dbReference type="STRING" id="1291052.FC18_GL000322"/>
<feature type="domain" description="Flavodoxin-like" evidence="1">
    <location>
        <begin position="36"/>
        <end position="170"/>
    </location>
</feature>
<dbReference type="PATRIC" id="fig|1291052.5.peg.333"/>
<name>A0A0R1ZN17_9LACO</name>
<accession>A0A0R1ZN17</accession>
<proteinExistence type="predicted"/>
<keyword evidence="3" id="KW-1185">Reference proteome</keyword>
<evidence type="ECO:0000259" key="1">
    <source>
        <dbReference type="Pfam" id="PF12682"/>
    </source>
</evidence>
<sequence>MGIFVLLACGKGEVMKSNQTKTSNQLSSSKTATHTLTVYYSNSGTTATAANQIHQLVGGDLLEFKLAPSYPDDYQTLTQVSKEQIDQDVHPAITNLPSLKKYQTILLGFPTWYHQPPMFINTFFEQEDLKGQTVIPFTTSMSSSISESTPFLTKMAAGTDVILEKGFRANDERVTKKYLQKANLLK</sequence>
<dbReference type="GO" id="GO:0010181">
    <property type="term" value="F:FMN binding"/>
    <property type="evidence" value="ECO:0007669"/>
    <property type="project" value="InterPro"/>
</dbReference>
<dbReference type="Gene3D" id="3.40.50.360">
    <property type="match status" value="1"/>
</dbReference>
<dbReference type="AlphaFoldDB" id="A0A0R1ZN17"/>
<gene>
    <name evidence="2" type="ORF">FC18_GL000322</name>
</gene>
<reference evidence="2 3" key="1">
    <citation type="journal article" date="2015" name="Genome Announc.">
        <title>Expanding the biotechnology potential of lactobacilli through comparative genomics of 213 strains and associated genera.</title>
        <authorList>
            <person name="Sun Z."/>
            <person name="Harris H.M."/>
            <person name="McCann A."/>
            <person name="Guo C."/>
            <person name="Argimon S."/>
            <person name="Zhang W."/>
            <person name="Yang X."/>
            <person name="Jeffery I.B."/>
            <person name="Cooney J.C."/>
            <person name="Kagawa T.F."/>
            <person name="Liu W."/>
            <person name="Song Y."/>
            <person name="Salvetti E."/>
            <person name="Wrobel A."/>
            <person name="Rasinkangas P."/>
            <person name="Parkhill J."/>
            <person name="Rea M.C."/>
            <person name="O'Sullivan O."/>
            <person name="Ritari J."/>
            <person name="Douillard F.P."/>
            <person name="Paul Ross R."/>
            <person name="Yang R."/>
            <person name="Briner A.E."/>
            <person name="Felis G.E."/>
            <person name="de Vos W.M."/>
            <person name="Barrangou R."/>
            <person name="Klaenhammer T.R."/>
            <person name="Caufield P.W."/>
            <person name="Cui Y."/>
            <person name="Zhang H."/>
            <person name="O'Toole P.W."/>
        </authorList>
    </citation>
    <scope>NUCLEOTIDE SEQUENCE [LARGE SCALE GENOMIC DNA]</scope>
    <source>
        <strain evidence="2 3">DSM 20505</strain>
    </source>
</reference>
<evidence type="ECO:0000313" key="2">
    <source>
        <dbReference type="EMBL" id="KRM54516.1"/>
    </source>
</evidence>
<evidence type="ECO:0000313" key="3">
    <source>
        <dbReference type="Proteomes" id="UP000051679"/>
    </source>
</evidence>